<dbReference type="AlphaFoldDB" id="A0AAD5MK50"/>
<dbReference type="PROSITE" id="PS50084">
    <property type="entry name" value="KH_TYPE_1"/>
    <property type="match status" value="1"/>
</dbReference>
<comment type="caution">
    <text evidence="3">The sequence shown here is derived from an EMBL/GenBank/DDBJ whole genome shotgun (WGS) entry which is preliminary data.</text>
</comment>
<dbReference type="GO" id="GO:0003723">
    <property type="term" value="F:RNA binding"/>
    <property type="evidence" value="ECO:0007669"/>
    <property type="project" value="UniProtKB-UniRule"/>
</dbReference>
<accession>A0AAD5MK50</accession>
<gene>
    <name evidence="3" type="ORF">KIN20_018925</name>
</gene>
<keyword evidence="1" id="KW-0694">RNA-binding</keyword>
<evidence type="ECO:0000256" key="1">
    <source>
        <dbReference type="PROSITE-ProRule" id="PRU00117"/>
    </source>
</evidence>
<feature type="domain" description="K Homology" evidence="2">
    <location>
        <begin position="11"/>
        <end position="70"/>
    </location>
</feature>
<proteinExistence type="predicted"/>
<protein>
    <recommendedName>
        <fullName evidence="2">K Homology domain-containing protein</fullName>
    </recommendedName>
</protein>
<dbReference type="InterPro" id="IPR004087">
    <property type="entry name" value="KH_dom"/>
</dbReference>
<sequence>MIPEDNINVIDAVEHIVTIPPDLNGAIIGRAGDRINKVRKESGAQIQLVQSTGQEERVSLSADPRMRFIRHSFSFSSVASIGCRPKVHRAATGWSSRTPPLLIVFRSENEVGSIVGLNELSSTPKFSLDSKTKKRSED</sequence>
<evidence type="ECO:0000259" key="2">
    <source>
        <dbReference type="SMART" id="SM00322"/>
    </source>
</evidence>
<organism evidence="3 4">
    <name type="scientific">Parelaphostrongylus tenuis</name>
    <name type="common">Meningeal worm</name>
    <dbReference type="NCBI Taxonomy" id="148309"/>
    <lineage>
        <taxon>Eukaryota</taxon>
        <taxon>Metazoa</taxon>
        <taxon>Ecdysozoa</taxon>
        <taxon>Nematoda</taxon>
        <taxon>Chromadorea</taxon>
        <taxon>Rhabditida</taxon>
        <taxon>Rhabditina</taxon>
        <taxon>Rhabditomorpha</taxon>
        <taxon>Strongyloidea</taxon>
        <taxon>Metastrongylidae</taxon>
        <taxon>Parelaphostrongylus</taxon>
    </lineage>
</organism>
<evidence type="ECO:0000313" key="4">
    <source>
        <dbReference type="Proteomes" id="UP001196413"/>
    </source>
</evidence>
<dbReference type="Pfam" id="PF00013">
    <property type="entry name" value="KH_1"/>
    <property type="match status" value="1"/>
</dbReference>
<dbReference type="SMART" id="SM00322">
    <property type="entry name" value="KH"/>
    <property type="match status" value="1"/>
</dbReference>
<keyword evidence="4" id="KW-1185">Reference proteome</keyword>
<dbReference type="InterPro" id="IPR004088">
    <property type="entry name" value="KH_dom_type_1"/>
</dbReference>
<reference evidence="3" key="1">
    <citation type="submission" date="2021-06" db="EMBL/GenBank/DDBJ databases">
        <title>Parelaphostrongylus tenuis whole genome reference sequence.</title>
        <authorList>
            <person name="Garwood T.J."/>
            <person name="Larsen P.A."/>
            <person name="Fountain-Jones N.M."/>
            <person name="Garbe J.R."/>
            <person name="Macchietto M.G."/>
            <person name="Kania S.A."/>
            <person name="Gerhold R.W."/>
            <person name="Richards J.E."/>
            <person name="Wolf T.M."/>
        </authorList>
    </citation>
    <scope>NUCLEOTIDE SEQUENCE</scope>
    <source>
        <strain evidence="3">MNPRO001-30</strain>
        <tissue evidence="3">Meninges</tissue>
    </source>
</reference>
<dbReference type="Proteomes" id="UP001196413">
    <property type="component" value="Unassembled WGS sequence"/>
</dbReference>
<evidence type="ECO:0000313" key="3">
    <source>
        <dbReference type="EMBL" id="KAJ1360045.1"/>
    </source>
</evidence>
<dbReference type="Gene3D" id="3.30.1370.10">
    <property type="entry name" value="K Homology domain, type 1"/>
    <property type="match status" value="1"/>
</dbReference>
<dbReference type="InterPro" id="IPR036612">
    <property type="entry name" value="KH_dom_type_1_sf"/>
</dbReference>
<dbReference type="EMBL" id="JAHQIW010003767">
    <property type="protein sequence ID" value="KAJ1360045.1"/>
    <property type="molecule type" value="Genomic_DNA"/>
</dbReference>
<name>A0AAD5MK50_PARTN</name>
<dbReference type="SUPFAM" id="SSF54791">
    <property type="entry name" value="Eukaryotic type KH-domain (KH-domain type I)"/>
    <property type="match status" value="1"/>
</dbReference>